<dbReference type="EC" id="2.7.1.130" evidence="3 13"/>
<dbReference type="EMBL" id="JBEQCT010000001">
    <property type="protein sequence ID" value="MFM2484141.1"/>
    <property type="molecule type" value="Genomic_DNA"/>
</dbReference>
<comment type="pathway">
    <text evidence="2 13">Glycolipid biosynthesis; lipid IV(A) biosynthesis; lipid IV(A) from (3R)-3-hydroxytetradecanoyl-[acyl-carrier-protein] and UDP-N-acetyl-alpha-D-glucosamine: step 6/6.</text>
</comment>
<evidence type="ECO:0000256" key="9">
    <source>
        <dbReference type="ARBA" id="ARBA00022777"/>
    </source>
</evidence>
<evidence type="ECO:0000256" key="2">
    <source>
        <dbReference type="ARBA" id="ARBA00004870"/>
    </source>
</evidence>
<comment type="function">
    <text evidence="1 13">Transfers the gamma-phosphate of ATP to the 4'-position of a tetraacyldisaccharide 1-phosphate intermediate (termed DS-1-P) to form tetraacyldisaccharide 1,4'-bis-phosphate (lipid IVA).</text>
</comment>
<comment type="caution">
    <text evidence="15">The sequence shown here is derived from an EMBL/GenBank/DDBJ whole genome shotgun (WGS) entry which is preliminary data.</text>
</comment>
<evidence type="ECO:0000256" key="11">
    <source>
        <dbReference type="ARBA" id="ARBA00023098"/>
    </source>
</evidence>
<evidence type="ECO:0000256" key="1">
    <source>
        <dbReference type="ARBA" id="ARBA00002274"/>
    </source>
</evidence>
<keyword evidence="11 13" id="KW-0443">Lipid metabolism</keyword>
<dbReference type="InterPro" id="IPR003758">
    <property type="entry name" value="LpxK"/>
</dbReference>
<dbReference type="HAMAP" id="MF_00409">
    <property type="entry name" value="LpxK"/>
    <property type="match status" value="1"/>
</dbReference>
<comment type="similarity">
    <text evidence="13">Belongs to the LpxK family.</text>
</comment>
<accession>A0ABW9G3A5</accession>
<name>A0ABW9G3A5_9GAMM</name>
<proteinExistence type="inferred from homology"/>
<evidence type="ECO:0000256" key="7">
    <source>
        <dbReference type="ARBA" id="ARBA00022679"/>
    </source>
</evidence>
<evidence type="ECO:0000313" key="15">
    <source>
        <dbReference type="EMBL" id="MFM2484141.1"/>
    </source>
</evidence>
<protein>
    <recommendedName>
        <fullName evidence="4 13">Tetraacyldisaccharide 4'-kinase</fullName>
        <ecNumber evidence="3 13">2.7.1.130</ecNumber>
    </recommendedName>
    <alternativeName>
        <fullName evidence="12 13">Lipid A 4'-kinase</fullName>
    </alternativeName>
</protein>
<dbReference type="PANTHER" id="PTHR42724:SF1">
    <property type="entry name" value="TETRAACYLDISACCHARIDE 4'-KINASE, MITOCHONDRIAL-RELATED"/>
    <property type="match status" value="1"/>
</dbReference>
<dbReference type="SUPFAM" id="SSF52540">
    <property type="entry name" value="P-loop containing nucleoside triphosphate hydrolases"/>
    <property type="match status" value="1"/>
</dbReference>
<feature type="transmembrane region" description="Helical" evidence="14">
    <location>
        <begin position="12"/>
        <end position="31"/>
    </location>
</feature>
<evidence type="ECO:0000256" key="4">
    <source>
        <dbReference type="ARBA" id="ARBA00016436"/>
    </source>
</evidence>
<comment type="catalytic activity">
    <reaction evidence="13">
        <text>a lipid A disaccharide + ATP = a lipid IVA + ADP + H(+)</text>
        <dbReference type="Rhea" id="RHEA:67840"/>
        <dbReference type="ChEBI" id="CHEBI:15378"/>
        <dbReference type="ChEBI" id="CHEBI:30616"/>
        <dbReference type="ChEBI" id="CHEBI:176343"/>
        <dbReference type="ChEBI" id="CHEBI:176425"/>
        <dbReference type="ChEBI" id="CHEBI:456216"/>
        <dbReference type="EC" id="2.7.1.130"/>
    </reaction>
</comment>
<keyword evidence="14" id="KW-1133">Transmembrane helix</keyword>
<keyword evidence="14" id="KW-0812">Transmembrane</keyword>
<dbReference type="RefSeq" id="WP_408622279.1">
    <property type="nucleotide sequence ID" value="NZ_JBEQCT010000001.1"/>
</dbReference>
<dbReference type="InterPro" id="IPR027417">
    <property type="entry name" value="P-loop_NTPase"/>
</dbReference>
<dbReference type="NCBIfam" id="TIGR00682">
    <property type="entry name" value="lpxK"/>
    <property type="match status" value="1"/>
</dbReference>
<dbReference type="Pfam" id="PF02606">
    <property type="entry name" value="LpxK"/>
    <property type="match status" value="1"/>
</dbReference>
<reference evidence="15 16" key="1">
    <citation type="journal article" date="2013" name="Int. J. Syst. Evol. Microbiol.">
        <title>Celerinatantimonas yamalensis sp. nov., a cold-adapted diazotrophic bacterium from a cold permafrost brine.</title>
        <authorList>
            <person name="Shcherbakova V."/>
            <person name="Chuvilskaya N."/>
            <person name="Rivkina E."/>
            <person name="Demidov N."/>
            <person name="Uchaeva V."/>
            <person name="Suetin S."/>
            <person name="Suzina N."/>
            <person name="Gilichinsky D."/>
        </authorList>
    </citation>
    <scope>NUCLEOTIDE SEQUENCE [LARGE SCALE GENOMIC DNA]</scope>
    <source>
        <strain evidence="15 16">C7</strain>
    </source>
</reference>
<keyword evidence="7 13" id="KW-0808">Transferase</keyword>
<evidence type="ECO:0000256" key="10">
    <source>
        <dbReference type="ARBA" id="ARBA00022840"/>
    </source>
</evidence>
<keyword evidence="10 13" id="KW-0067">ATP-binding</keyword>
<evidence type="ECO:0000256" key="13">
    <source>
        <dbReference type="HAMAP-Rule" id="MF_00409"/>
    </source>
</evidence>
<evidence type="ECO:0000256" key="8">
    <source>
        <dbReference type="ARBA" id="ARBA00022741"/>
    </source>
</evidence>
<organism evidence="15 16">
    <name type="scientific">Celerinatantimonas yamalensis</name>
    <dbReference type="NCBI Taxonomy" id="559956"/>
    <lineage>
        <taxon>Bacteria</taxon>
        <taxon>Pseudomonadati</taxon>
        <taxon>Pseudomonadota</taxon>
        <taxon>Gammaproteobacteria</taxon>
        <taxon>Celerinatantimonadaceae</taxon>
        <taxon>Celerinatantimonas</taxon>
    </lineage>
</organism>
<gene>
    <name evidence="13 15" type="primary">lpxK</name>
    <name evidence="15" type="ORF">ABUE30_03515</name>
</gene>
<evidence type="ECO:0000256" key="5">
    <source>
        <dbReference type="ARBA" id="ARBA00022516"/>
    </source>
</evidence>
<evidence type="ECO:0000256" key="6">
    <source>
        <dbReference type="ARBA" id="ARBA00022556"/>
    </source>
</evidence>
<keyword evidence="9 13" id="KW-0418">Kinase</keyword>
<evidence type="ECO:0000256" key="12">
    <source>
        <dbReference type="ARBA" id="ARBA00029757"/>
    </source>
</evidence>
<evidence type="ECO:0000313" key="16">
    <source>
        <dbReference type="Proteomes" id="UP001629953"/>
    </source>
</evidence>
<sequence length="326" mass="36762">MLNTIWYRKGPLTWLLWPLSWLFSVIVRYRYRQYQQHPQRSYRSTLPVIIVGNIGIGGNGKTPVVLALCHYLRTQGYTPAVISRGYGGQAVGPLAVNDDMDTSLCGDEPLLIRRRTGCPVVICRRRPQAVEFVQKGYPECDVIIADDGMQHYQLARDIEICVVDAERQFGNCFCLPAGPLREPLSRLMSVDRIVANGGPIDHYDADVMALTPDDWRYVGSGQLVESVSMPSHGVALAGIGHPPRFYQTLRQMGIGIDECIEIGDHGRLTHEQIQKYHDQIVLMTEKDALKYSHQAGPKWYYLPVSAQLPDAFYSSILQQLERVYVA</sequence>
<keyword evidence="16" id="KW-1185">Reference proteome</keyword>
<dbReference type="PANTHER" id="PTHR42724">
    <property type="entry name" value="TETRAACYLDISACCHARIDE 4'-KINASE"/>
    <property type="match status" value="1"/>
</dbReference>
<evidence type="ECO:0000256" key="3">
    <source>
        <dbReference type="ARBA" id="ARBA00012071"/>
    </source>
</evidence>
<keyword evidence="6 13" id="KW-0441">Lipid A biosynthesis</keyword>
<keyword evidence="5 13" id="KW-0444">Lipid biosynthesis</keyword>
<evidence type="ECO:0000256" key="14">
    <source>
        <dbReference type="SAM" id="Phobius"/>
    </source>
</evidence>
<feature type="binding site" evidence="13">
    <location>
        <begin position="55"/>
        <end position="62"/>
    </location>
    <ligand>
        <name>ATP</name>
        <dbReference type="ChEBI" id="CHEBI:30616"/>
    </ligand>
</feature>
<dbReference type="GO" id="GO:0009029">
    <property type="term" value="F:lipid-A 4'-kinase activity"/>
    <property type="evidence" value="ECO:0007669"/>
    <property type="project" value="UniProtKB-EC"/>
</dbReference>
<keyword evidence="14" id="KW-0472">Membrane</keyword>
<keyword evidence="8 13" id="KW-0547">Nucleotide-binding</keyword>
<dbReference type="Proteomes" id="UP001629953">
    <property type="component" value="Unassembled WGS sequence"/>
</dbReference>